<evidence type="ECO:0000313" key="1">
    <source>
        <dbReference type="EMBL" id="PZM08042.1"/>
    </source>
</evidence>
<proteinExistence type="predicted"/>
<dbReference type="EMBL" id="PCDP01000076">
    <property type="protein sequence ID" value="PZM08042.1"/>
    <property type="molecule type" value="Genomic_DNA"/>
</dbReference>
<gene>
    <name evidence="1" type="ORF">CPY51_30305</name>
</gene>
<evidence type="ECO:0000313" key="2">
    <source>
        <dbReference type="Proteomes" id="UP000248925"/>
    </source>
</evidence>
<reference evidence="1 2" key="1">
    <citation type="journal article" date="2018" name="Sci. Rep.">
        <title>Rhizobium tumorigenes sp. nov., a novel plant tumorigenic bacterium isolated from cane gall tumors on thornless blackberry.</title>
        <authorList>
            <person name="Kuzmanovi N."/>
            <person name="Smalla K."/>
            <person name="Gronow S."/>
            <person name="PuBawska J."/>
        </authorList>
    </citation>
    <scope>NUCLEOTIDE SEQUENCE [LARGE SCALE GENOMIC DNA]</scope>
    <source>
        <strain evidence="1 2">CCBAU 85046</strain>
    </source>
</reference>
<sequence>MRLAISVADAHASGAFKVSLTMVEELPPQTSSVSIAAWRAQRVSTATKIVLAREFRSWVAAAVGQPIGISH</sequence>
<accession>A0A2W4C317</accession>
<organism evidence="1 2">
    <name type="scientific">Rhizobium tubonense</name>
    <dbReference type="NCBI Taxonomy" id="484088"/>
    <lineage>
        <taxon>Bacteria</taxon>
        <taxon>Pseudomonadati</taxon>
        <taxon>Pseudomonadota</taxon>
        <taxon>Alphaproteobacteria</taxon>
        <taxon>Hyphomicrobiales</taxon>
        <taxon>Rhizobiaceae</taxon>
        <taxon>Rhizobium/Agrobacterium group</taxon>
        <taxon>Rhizobium</taxon>
    </lineage>
</organism>
<keyword evidence="2" id="KW-1185">Reference proteome</keyword>
<protein>
    <submittedName>
        <fullName evidence="1">Uncharacterized protein</fullName>
    </submittedName>
</protein>
<dbReference type="Proteomes" id="UP000248925">
    <property type="component" value="Unassembled WGS sequence"/>
</dbReference>
<dbReference type="AlphaFoldDB" id="A0A2W4C317"/>
<name>A0A2W4C317_9HYPH</name>
<comment type="caution">
    <text evidence="1">The sequence shown here is derived from an EMBL/GenBank/DDBJ whole genome shotgun (WGS) entry which is preliminary data.</text>
</comment>